<proteinExistence type="predicted"/>
<sequence>MNYLYILAGTGAVGAIGGGIYLAYPHSPTFRSKSIEDKLRQEYFVPITEDSAWQTMLTKYNEKKNEARFTSEKVDVKLEDLKSSCKKALSENADTSENYKKSRRWCTIPKTLSSLLEAHKLNLLNTGDGSENQQEWDKLQKSYEKASENRIDGLDLGSDGDKWKKLREKCKEISQKDSTEENFETLFSNLKRWCTKEESDKLTQ</sequence>
<name>H6N681_MYCHN</name>
<keyword evidence="1" id="KW-1133">Transmembrane helix</keyword>
<gene>
    <name evidence="2" type="ordered locus">MHC_01435</name>
</gene>
<evidence type="ECO:0000313" key="2">
    <source>
        <dbReference type="EMBL" id="AEW45153.1"/>
    </source>
</evidence>
<dbReference type="OrthoDB" id="9827310at2"/>
<evidence type="ECO:0000256" key="1">
    <source>
        <dbReference type="SAM" id="Phobius"/>
    </source>
</evidence>
<dbReference type="STRING" id="1111676.MHC_01435"/>
<dbReference type="HOGENOM" id="CLU_098620_3_0_14"/>
<feature type="transmembrane region" description="Helical" evidence="1">
    <location>
        <begin position="6"/>
        <end position="24"/>
    </location>
</feature>
<evidence type="ECO:0000313" key="3">
    <source>
        <dbReference type="Proteomes" id="UP000009135"/>
    </source>
</evidence>
<reference evidence="2 3" key="1">
    <citation type="journal article" date="2012" name="J. Bacteriol.">
        <title>Complete genome sequence of Mycoplasma haemocanis strain Illinois.</title>
        <authorList>
            <person name="do Nascimento N.C."/>
            <person name="Guimaraes A.M."/>
            <person name="Santos A.P."/>
            <person name="Sanmiguel P.J."/>
            <person name="Messick J.B."/>
        </authorList>
    </citation>
    <scope>NUCLEOTIDE SEQUENCE [LARGE SCALE GENOMIC DNA]</scope>
    <source>
        <strain evidence="2 3">Illinois</strain>
    </source>
</reference>
<dbReference type="EMBL" id="CP003199">
    <property type="protein sequence ID" value="AEW45153.1"/>
    <property type="molecule type" value="Genomic_DNA"/>
</dbReference>
<keyword evidence="1" id="KW-0812">Transmembrane</keyword>
<organism evidence="2 3">
    <name type="scientific">Mycoplasma haemocanis (strain Illinois)</name>
    <dbReference type="NCBI Taxonomy" id="1111676"/>
    <lineage>
        <taxon>Bacteria</taxon>
        <taxon>Bacillati</taxon>
        <taxon>Mycoplasmatota</taxon>
        <taxon>Mollicutes</taxon>
        <taxon>Mycoplasmataceae</taxon>
        <taxon>Mycoplasma</taxon>
    </lineage>
</organism>
<accession>H6N681</accession>
<dbReference type="Proteomes" id="UP000009135">
    <property type="component" value="Chromosome"/>
</dbReference>
<dbReference type="AlphaFoldDB" id="H6N681"/>
<dbReference type="KEGG" id="mhe:MHC_01435"/>
<protein>
    <submittedName>
        <fullName evidence="2">Uncharacterized protein</fullName>
    </submittedName>
</protein>
<keyword evidence="3" id="KW-1185">Reference proteome</keyword>
<keyword evidence="1" id="KW-0472">Membrane</keyword>